<dbReference type="OrthoDB" id="5413827at2759"/>
<gene>
    <name evidence="2" type="ORF">BDV96DRAFT_569693</name>
</gene>
<dbReference type="PANTHER" id="PTHR38790">
    <property type="entry name" value="2EXR DOMAIN-CONTAINING PROTEIN-RELATED"/>
    <property type="match status" value="1"/>
</dbReference>
<organism evidence="2 3">
    <name type="scientific">Lophiotrema nucula</name>
    <dbReference type="NCBI Taxonomy" id="690887"/>
    <lineage>
        <taxon>Eukaryota</taxon>
        <taxon>Fungi</taxon>
        <taxon>Dikarya</taxon>
        <taxon>Ascomycota</taxon>
        <taxon>Pezizomycotina</taxon>
        <taxon>Dothideomycetes</taxon>
        <taxon>Pleosporomycetidae</taxon>
        <taxon>Pleosporales</taxon>
        <taxon>Lophiotremataceae</taxon>
        <taxon>Lophiotrema</taxon>
    </lineage>
</organism>
<dbReference type="AlphaFoldDB" id="A0A6A5ZJ81"/>
<evidence type="ECO:0000313" key="2">
    <source>
        <dbReference type="EMBL" id="KAF2118341.1"/>
    </source>
</evidence>
<accession>A0A6A5ZJ81</accession>
<protein>
    <recommendedName>
        <fullName evidence="1">DUF7730 domain-containing protein</fullName>
    </recommendedName>
</protein>
<evidence type="ECO:0000313" key="3">
    <source>
        <dbReference type="Proteomes" id="UP000799770"/>
    </source>
</evidence>
<dbReference type="Pfam" id="PF24864">
    <property type="entry name" value="DUF7730"/>
    <property type="match status" value="1"/>
</dbReference>
<reference evidence="2" key="1">
    <citation type="journal article" date="2020" name="Stud. Mycol.">
        <title>101 Dothideomycetes genomes: a test case for predicting lifestyles and emergence of pathogens.</title>
        <authorList>
            <person name="Haridas S."/>
            <person name="Albert R."/>
            <person name="Binder M."/>
            <person name="Bloem J."/>
            <person name="Labutti K."/>
            <person name="Salamov A."/>
            <person name="Andreopoulos B."/>
            <person name="Baker S."/>
            <person name="Barry K."/>
            <person name="Bills G."/>
            <person name="Bluhm B."/>
            <person name="Cannon C."/>
            <person name="Castanera R."/>
            <person name="Culley D."/>
            <person name="Daum C."/>
            <person name="Ezra D."/>
            <person name="Gonzalez J."/>
            <person name="Henrissat B."/>
            <person name="Kuo A."/>
            <person name="Liang C."/>
            <person name="Lipzen A."/>
            <person name="Lutzoni F."/>
            <person name="Magnuson J."/>
            <person name="Mondo S."/>
            <person name="Nolan M."/>
            <person name="Ohm R."/>
            <person name="Pangilinan J."/>
            <person name="Park H.-J."/>
            <person name="Ramirez L."/>
            <person name="Alfaro M."/>
            <person name="Sun H."/>
            <person name="Tritt A."/>
            <person name="Yoshinaga Y."/>
            <person name="Zwiers L.-H."/>
            <person name="Turgeon B."/>
            <person name="Goodwin S."/>
            <person name="Spatafora J."/>
            <person name="Crous P."/>
            <person name="Grigoriev I."/>
        </authorList>
    </citation>
    <scope>NUCLEOTIDE SEQUENCE</scope>
    <source>
        <strain evidence="2">CBS 627.86</strain>
    </source>
</reference>
<name>A0A6A5ZJ81_9PLEO</name>
<dbReference type="Proteomes" id="UP000799770">
    <property type="component" value="Unassembled WGS sequence"/>
</dbReference>
<sequence>MVDKRPNGMLDPAPGVLAREIANRNKHRSPLLRLPGEIRNHIFVYALGGLHIVVSELKKKSYEIKKIRCAKMRDLTQKMEDGLRFTYFQPHYLSLLLVCRQIYAETALLPFSINHFWIKSEKALENWKDFNHVLPAQINAIEICQFWVYMTKSVLALSTLPAIKKVYVMSWSGMEFLDYQWVQVMPAGGVESNGDQCQIRRWDRFEKEWLTEFVPRDDIVENENSRANVQRRIKEVAGHGVEVVFIYGEFPYGRKVGNDVAS</sequence>
<dbReference type="EMBL" id="ML977317">
    <property type="protein sequence ID" value="KAF2118341.1"/>
    <property type="molecule type" value="Genomic_DNA"/>
</dbReference>
<evidence type="ECO:0000259" key="1">
    <source>
        <dbReference type="Pfam" id="PF24864"/>
    </source>
</evidence>
<dbReference type="InterPro" id="IPR056632">
    <property type="entry name" value="DUF7730"/>
</dbReference>
<proteinExistence type="predicted"/>
<keyword evidence="3" id="KW-1185">Reference proteome</keyword>
<dbReference type="PANTHER" id="PTHR38790:SF4">
    <property type="entry name" value="2EXR DOMAIN-CONTAINING PROTEIN"/>
    <property type="match status" value="1"/>
</dbReference>
<feature type="domain" description="DUF7730" evidence="1">
    <location>
        <begin position="25"/>
        <end position="141"/>
    </location>
</feature>